<name>W5L0V7_ASTMX</name>
<dbReference type="InterPro" id="IPR002931">
    <property type="entry name" value="Transglutaminase-like"/>
</dbReference>
<dbReference type="FunFam" id="2.60.40.10:FF:000090">
    <property type="entry name" value="Protein-glutamine gamma-glutamyltransferase 2"/>
    <property type="match status" value="1"/>
</dbReference>
<comment type="catalytic activity">
    <reaction evidence="37">
        <text>L-glutaminyl-[protein] + H2O = L-glutamyl-[protein] + NH4(+)</text>
        <dbReference type="Rhea" id="RHEA:16441"/>
        <dbReference type="Rhea" id="RHEA-COMP:10207"/>
        <dbReference type="Rhea" id="RHEA-COMP:10208"/>
        <dbReference type="ChEBI" id="CHEBI:15377"/>
        <dbReference type="ChEBI" id="CHEBI:28938"/>
        <dbReference type="ChEBI" id="CHEBI:29973"/>
        <dbReference type="ChEBI" id="CHEBI:30011"/>
        <dbReference type="EC" id="3.5.1.44"/>
    </reaction>
    <physiologicalReaction direction="left-to-right" evidence="37">
        <dbReference type="Rhea" id="RHEA:16442"/>
    </physiologicalReaction>
</comment>
<dbReference type="InterPro" id="IPR008958">
    <property type="entry name" value="Transglutaminase_C"/>
</dbReference>
<evidence type="ECO:0000256" key="3">
    <source>
        <dbReference type="ARBA" id="ARBA00004236"/>
    </source>
</evidence>
<evidence type="ECO:0000256" key="36">
    <source>
        <dbReference type="ARBA" id="ARBA00043138"/>
    </source>
</evidence>
<keyword evidence="16" id="KW-0547">Nucleotide-binding</keyword>
<accession>W5L0V7</accession>
<feature type="active site" evidence="41">
    <location>
        <position position="334"/>
    </location>
</feature>
<dbReference type="FunFam" id="3.90.260.10:FF:000001">
    <property type="entry name" value="Protein-glutamine gamma-glutamyltransferase 2"/>
    <property type="match status" value="1"/>
</dbReference>
<keyword evidence="21" id="KW-0472">Membrane</keyword>
<evidence type="ECO:0000256" key="42">
    <source>
        <dbReference type="PIRSR" id="PIRSR000459-2"/>
    </source>
</evidence>
<dbReference type="FunFam" id="2.60.40.10:FF:000171">
    <property type="entry name" value="protein-glutamine gamma-glutamyltransferase 6"/>
    <property type="match status" value="1"/>
</dbReference>
<dbReference type="GO" id="GO:0005694">
    <property type="term" value="C:chromosome"/>
    <property type="evidence" value="ECO:0007669"/>
    <property type="project" value="UniProtKB-SubCell"/>
</dbReference>
<proteinExistence type="inferred from homology"/>
<evidence type="ECO:0000256" key="15">
    <source>
        <dbReference type="ARBA" id="ARBA00022723"/>
    </source>
</evidence>
<dbReference type="Pfam" id="PF00927">
    <property type="entry name" value="Transglut_C"/>
    <property type="match status" value="2"/>
</dbReference>
<evidence type="ECO:0000256" key="5">
    <source>
        <dbReference type="ARBA" id="ARBA00004498"/>
    </source>
</evidence>
<feature type="active site" evidence="41">
    <location>
        <position position="359"/>
    </location>
</feature>
<keyword evidence="15 42" id="KW-0479">Metal-binding</keyword>
<dbReference type="AlphaFoldDB" id="W5L0V7"/>
<evidence type="ECO:0000256" key="24">
    <source>
        <dbReference type="ARBA" id="ARBA00024222"/>
    </source>
</evidence>
<comment type="catalytic activity">
    <reaction evidence="25">
        <text>L-glutaminyl-[protein] + serotonin = 5-serotonyl-L-glutamyl-[protein] + NH4(+)</text>
        <dbReference type="Rhea" id="RHEA:66552"/>
        <dbReference type="Rhea" id="RHEA-COMP:10207"/>
        <dbReference type="Rhea" id="RHEA-COMP:17052"/>
        <dbReference type="ChEBI" id="CHEBI:28938"/>
        <dbReference type="ChEBI" id="CHEBI:30011"/>
        <dbReference type="ChEBI" id="CHEBI:167174"/>
        <dbReference type="ChEBI" id="CHEBI:350546"/>
    </reaction>
    <physiologicalReaction direction="left-to-right" evidence="25">
        <dbReference type="Rhea" id="RHEA:66553"/>
    </physiologicalReaction>
</comment>
<comment type="catalytic activity">
    <reaction evidence="26">
        <text>L-glutaminyl-[protein] + L-lysyl-[protein] = [protein]-L-lysyl-N(6)-5-L-glutamyl-[protein] + NH4(+)</text>
        <dbReference type="Rhea" id="RHEA:54816"/>
        <dbReference type="Rhea" id="RHEA-COMP:9752"/>
        <dbReference type="Rhea" id="RHEA-COMP:10207"/>
        <dbReference type="Rhea" id="RHEA-COMP:14005"/>
        <dbReference type="ChEBI" id="CHEBI:28938"/>
        <dbReference type="ChEBI" id="CHEBI:29969"/>
        <dbReference type="ChEBI" id="CHEBI:30011"/>
        <dbReference type="ChEBI" id="CHEBI:138370"/>
        <dbReference type="EC" id="2.3.2.13"/>
    </reaction>
    <physiologicalReaction direction="left-to-right" evidence="26">
        <dbReference type="Rhea" id="RHEA:54817"/>
    </physiologicalReaction>
</comment>
<feature type="binding site" evidence="42">
    <location>
        <position position="401"/>
    </location>
    <ligand>
        <name>Ca(2+)</name>
        <dbReference type="ChEBI" id="CHEBI:29108"/>
    </ligand>
</feature>
<evidence type="ECO:0000256" key="21">
    <source>
        <dbReference type="ARBA" id="ARBA00023136"/>
    </source>
</evidence>
<evidence type="ECO:0000256" key="27">
    <source>
        <dbReference type="ARBA" id="ARBA00039019"/>
    </source>
</evidence>
<evidence type="ECO:0000256" key="25">
    <source>
        <dbReference type="ARBA" id="ARBA00036377"/>
    </source>
</evidence>
<evidence type="ECO:0000256" key="11">
    <source>
        <dbReference type="ARBA" id="ARBA00022525"/>
    </source>
</evidence>
<evidence type="ECO:0000259" key="43">
    <source>
        <dbReference type="SMART" id="SM00460"/>
    </source>
</evidence>
<evidence type="ECO:0000256" key="31">
    <source>
        <dbReference type="ARBA" id="ARBA00042099"/>
    </source>
</evidence>
<dbReference type="GO" id="GO:0005634">
    <property type="term" value="C:nucleus"/>
    <property type="evidence" value="ECO:0007669"/>
    <property type="project" value="UniProtKB-SubCell"/>
</dbReference>
<dbReference type="SUPFAM" id="SSF81296">
    <property type="entry name" value="E set domains"/>
    <property type="match status" value="1"/>
</dbReference>
<evidence type="ECO:0000256" key="8">
    <source>
        <dbReference type="ARBA" id="ARBA00022454"/>
    </source>
</evidence>
<keyword evidence="11" id="KW-0964">Secreted</keyword>
<evidence type="ECO:0000256" key="38">
    <source>
        <dbReference type="ARBA" id="ARBA00047876"/>
    </source>
</evidence>
<dbReference type="GO" id="GO:0008233">
    <property type="term" value="F:peptidase activity"/>
    <property type="evidence" value="ECO:0007669"/>
    <property type="project" value="UniProtKB-KW"/>
</dbReference>
<evidence type="ECO:0000256" key="39">
    <source>
        <dbReference type="ARBA" id="ARBA00048230"/>
    </source>
</evidence>
<reference evidence="44" key="3">
    <citation type="submission" date="2025-08" db="UniProtKB">
        <authorList>
            <consortium name="Ensembl"/>
        </authorList>
    </citation>
    <scope>IDENTIFICATION</scope>
</reference>
<evidence type="ECO:0000256" key="18">
    <source>
        <dbReference type="ARBA" id="ARBA00022837"/>
    </source>
</evidence>
<feature type="binding site" evidence="42">
    <location>
        <position position="448"/>
    </location>
    <ligand>
        <name>Ca(2+)</name>
        <dbReference type="ChEBI" id="CHEBI:29108"/>
    </ligand>
</feature>
<evidence type="ECO:0000256" key="13">
    <source>
        <dbReference type="ARBA" id="ARBA00022670"/>
    </source>
</evidence>
<dbReference type="SUPFAM" id="SSF49309">
    <property type="entry name" value="Transglutaminase, two C-terminal domains"/>
    <property type="match status" value="2"/>
</dbReference>
<dbReference type="GeneTree" id="ENSGT01050000244866"/>
<evidence type="ECO:0000256" key="7">
    <source>
        <dbReference type="ARBA" id="ARBA00005968"/>
    </source>
</evidence>
<dbReference type="PANTHER" id="PTHR11590">
    <property type="entry name" value="PROTEIN-GLUTAMINE GAMMA-GLUTAMYLTRANSFERASE"/>
    <property type="match status" value="1"/>
</dbReference>
<feature type="domain" description="Transglutaminase-like" evidence="43">
    <location>
        <begin position="270"/>
        <end position="362"/>
    </location>
</feature>
<evidence type="ECO:0000313" key="45">
    <source>
        <dbReference type="Proteomes" id="UP000018467"/>
    </source>
</evidence>
<evidence type="ECO:0000256" key="35">
    <source>
        <dbReference type="ARBA" id="ARBA00043104"/>
    </source>
</evidence>
<keyword evidence="9" id="KW-1003">Cell membrane</keyword>
<evidence type="ECO:0000256" key="23">
    <source>
        <dbReference type="ARBA" id="ARBA00023315"/>
    </source>
</evidence>
<dbReference type="Pfam" id="PF00868">
    <property type="entry name" value="Transglut_N"/>
    <property type="match status" value="1"/>
</dbReference>
<keyword evidence="10" id="KW-0963">Cytoplasm</keyword>
<organism evidence="44 45">
    <name type="scientific">Astyanax mexicanus</name>
    <name type="common">Blind cave fish</name>
    <name type="synonym">Astyanax fasciatus mexicanus</name>
    <dbReference type="NCBI Taxonomy" id="7994"/>
    <lineage>
        <taxon>Eukaryota</taxon>
        <taxon>Metazoa</taxon>
        <taxon>Chordata</taxon>
        <taxon>Craniata</taxon>
        <taxon>Vertebrata</taxon>
        <taxon>Euteleostomi</taxon>
        <taxon>Actinopterygii</taxon>
        <taxon>Neopterygii</taxon>
        <taxon>Teleostei</taxon>
        <taxon>Ostariophysi</taxon>
        <taxon>Characiformes</taxon>
        <taxon>Characoidei</taxon>
        <taxon>Acestrorhamphidae</taxon>
        <taxon>Acestrorhamphinae</taxon>
        <taxon>Astyanax</taxon>
    </lineage>
</organism>
<keyword evidence="18 42" id="KW-0106">Calcium</keyword>
<dbReference type="EC" id="2.3.2.13" evidence="24"/>
<dbReference type="GO" id="GO:0050568">
    <property type="term" value="F:protein-glutamine glutaminase activity"/>
    <property type="evidence" value="ECO:0007669"/>
    <property type="project" value="UniProtKB-EC"/>
</dbReference>
<comment type="catalytic activity">
    <reaction evidence="40">
        <text>L-glutaminyl-[protein] + dopamine = 5-dopaminyl-L-glutamyl-[protein] + NH4(+)</text>
        <dbReference type="Rhea" id="RHEA:66556"/>
        <dbReference type="Rhea" id="RHEA-COMP:10207"/>
        <dbReference type="Rhea" id="RHEA-COMP:17053"/>
        <dbReference type="ChEBI" id="CHEBI:28938"/>
        <dbReference type="ChEBI" id="CHEBI:30011"/>
        <dbReference type="ChEBI" id="CHEBI:59905"/>
        <dbReference type="ChEBI" id="CHEBI:167175"/>
    </reaction>
    <physiologicalReaction direction="left-to-right" evidence="40">
        <dbReference type="Rhea" id="RHEA:66557"/>
    </physiologicalReaction>
</comment>
<dbReference type="GO" id="GO:0046872">
    <property type="term" value="F:metal ion binding"/>
    <property type="evidence" value="ECO:0007669"/>
    <property type="project" value="UniProtKB-KW"/>
</dbReference>
<keyword evidence="22" id="KW-0539">Nucleus</keyword>
<dbReference type="SUPFAM" id="SSF54001">
    <property type="entry name" value="Cysteine proteinases"/>
    <property type="match status" value="1"/>
</dbReference>
<dbReference type="SMART" id="SM00460">
    <property type="entry name" value="TGc"/>
    <property type="match status" value="1"/>
</dbReference>
<protein>
    <recommendedName>
        <fullName evidence="28">Protein-glutamine gamma-glutamyltransferase 2</fullName>
        <ecNumber evidence="24">2.3.2.13</ecNumber>
        <ecNumber evidence="27">3.5.1.44</ecNumber>
    </recommendedName>
    <alternativeName>
        <fullName evidence="31">Isopeptidase TGM2</fullName>
    </alternativeName>
    <alternativeName>
        <fullName evidence="33">Protein-glutamine deamidase TGM2</fullName>
    </alternativeName>
    <alternativeName>
        <fullName evidence="32">Protein-glutamine dopaminyltransferase TGM2</fullName>
    </alternativeName>
    <alternativeName>
        <fullName evidence="35">Protein-glutamine histaminyltransferase TGM2</fullName>
    </alternativeName>
    <alternativeName>
        <fullName evidence="36">Protein-glutamine noradrenalinyltransferase TGM2</fullName>
    </alternativeName>
    <alternativeName>
        <fullName evidence="34">Protein-glutamine serotonyltransferase TGM2</fullName>
    </alternativeName>
    <alternativeName>
        <fullName evidence="30">Tissue transglutaminase</fullName>
    </alternativeName>
    <alternativeName>
        <fullName evidence="29">Transglutaminase-2</fullName>
    </alternativeName>
</protein>
<dbReference type="InterPro" id="IPR036985">
    <property type="entry name" value="Transglutaminase-like_sf"/>
</dbReference>
<dbReference type="Gene3D" id="2.60.40.10">
    <property type="entry name" value="Immunoglobulins"/>
    <property type="match status" value="3"/>
</dbReference>
<dbReference type="InterPro" id="IPR001102">
    <property type="entry name" value="Transglutaminase_N"/>
</dbReference>
<sequence>MYRPTNNFLKVQLNCEKNNKEHRTDDIAPNKLIVRRGKPFQLTFLTERPFQPMQDYFEITVETGPNASESKGTKSSFGFQARSGPGKPWSMQLISSTTTSFTVSICPPANACVGLYSLSVKTTPSSASLTALGSLIILFNPWCEDDSVYMVKEEERREYVMSEQGMLYTGSSDSIHAVGWDFGQFEDDVIDICLKLLDKNPKCVRNAAEDFSARCSPIYVGRVVSAMINVNDYDNGVLAGRWDGSYSDGVNPGSWSSSVEILRKWIQNGCGPVKYGQCWVFAAVMCTVLRCLGIPCRVITNFDSAHDTNTNLTVDVFINENGVEEKEDSIWNFHVWVEAWMKRPDISDSSLYDGWQVLDPTPQEKSEGSYCCGPAPLKAILEGHTNLKYDVPFVFAEVNADVVKWIVHPDGSRKKLRTDTSSVGNRISTKAVGTDRRLDITNLYKHPEGSKAERDDFNNAMRNMGLSEDPAAVVMKIEEVVKPVTGSDIKLNLTLRNTGSTPQTLILQINAQTMRYTGTPSGNIYKDQKEIQLQPNKEQSVPITIPFADYGEKMLNNNSIKVSAVAKNAKDPKEVYMADKDIVPHSPPLTITVKGTAVLYNDLIVEVMFENPLSETLKNCSITLAGSGLLSSPEISQIATLNAGQRVRVIVTFQPYRTGLKKLVADFQCSNFTKINASCNIDVKPSSRN</sequence>
<dbReference type="InterPro" id="IPR036238">
    <property type="entry name" value="Transglutaminase_C_sf"/>
</dbReference>
<dbReference type="PIRSF" id="PIRSF000459">
    <property type="entry name" value="TGM_EBP42"/>
    <property type="match status" value="1"/>
</dbReference>
<dbReference type="EC" id="3.5.1.44" evidence="27"/>
<keyword evidence="45" id="KW-1185">Reference proteome</keyword>
<evidence type="ECO:0000256" key="12">
    <source>
        <dbReference type="ARBA" id="ARBA00022530"/>
    </source>
</evidence>
<feature type="binding site" evidence="42">
    <location>
        <position position="399"/>
    </location>
    <ligand>
        <name>Ca(2+)</name>
        <dbReference type="ChEBI" id="CHEBI:29108"/>
    </ligand>
</feature>
<comment type="similarity">
    <text evidence="7">Belongs to the transglutaminase superfamily. Transglutaminase family.</text>
</comment>
<dbReference type="Ensembl" id="ENSAMXT00000013469.2">
    <property type="protein sequence ID" value="ENSAMXP00000013469.2"/>
    <property type="gene ID" value="ENSAMXG00000013081.2"/>
</dbReference>
<dbReference type="InterPro" id="IPR013808">
    <property type="entry name" value="Transglutaminase_AS"/>
</dbReference>
<keyword evidence="8" id="KW-0158">Chromosome</keyword>
<dbReference type="InterPro" id="IPR013783">
    <property type="entry name" value="Ig-like_fold"/>
</dbReference>
<comment type="catalytic activity">
    <reaction evidence="39">
        <text>L-glutaminyl-[protein] + (R)-noradrenaline = 5-(R)-noradrenalinyl-L-glutamyl-[protein] + NH4(+)</text>
        <dbReference type="Rhea" id="RHEA:66560"/>
        <dbReference type="Rhea" id="RHEA-COMP:10207"/>
        <dbReference type="Rhea" id="RHEA-COMP:17054"/>
        <dbReference type="ChEBI" id="CHEBI:28938"/>
        <dbReference type="ChEBI" id="CHEBI:30011"/>
        <dbReference type="ChEBI" id="CHEBI:72587"/>
        <dbReference type="ChEBI" id="CHEBI:167178"/>
    </reaction>
    <physiologicalReaction direction="left-to-right" evidence="39">
        <dbReference type="Rhea" id="RHEA:66561"/>
    </physiologicalReaction>
</comment>
<evidence type="ECO:0000256" key="6">
    <source>
        <dbReference type="ARBA" id="ARBA00004514"/>
    </source>
</evidence>
<dbReference type="InterPro" id="IPR038765">
    <property type="entry name" value="Papain-like_cys_pep_sf"/>
</dbReference>
<keyword evidence="19" id="KW-0496">Mitochondrion</keyword>
<evidence type="ECO:0000256" key="26">
    <source>
        <dbReference type="ARBA" id="ARBA00036876"/>
    </source>
</evidence>
<dbReference type="InterPro" id="IPR050779">
    <property type="entry name" value="Transglutaminase"/>
</dbReference>
<comment type="subcellular location">
    <subcellularLocation>
        <location evidence="3">Cell membrane</location>
    </subcellularLocation>
    <subcellularLocation>
        <location evidence="4">Chromosome</location>
    </subcellularLocation>
    <subcellularLocation>
        <location evidence="6">Cytoplasm</location>
        <location evidence="6">Cytosol</location>
    </subcellularLocation>
    <subcellularLocation>
        <location evidence="2">Mitochondrion</location>
    </subcellularLocation>
    <subcellularLocation>
        <location evidence="1">Nucleus</location>
    </subcellularLocation>
    <subcellularLocation>
        <location evidence="5">Secreted</location>
        <location evidence="5">Extracellular space</location>
        <location evidence="5">Extracellular matrix</location>
    </subcellularLocation>
</comment>
<evidence type="ECO:0000256" key="2">
    <source>
        <dbReference type="ARBA" id="ARBA00004173"/>
    </source>
</evidence>
<dbReference type="GO" id="GO:0007399">
    <property type="term" value="P:nervous system development"/>
    <property type="evidence" value="ECO:0007669"/>
    <property type="project" value="UniProtKB-ARBA"/>
</dbReference>
<feature type="binding site" evidence="42">
    <location>
        <position position="453"/>
    </location>
    <ligand>
        <name>Ca(2+)</name>
        <dbReference type="ChEBI" id="CHEBI:29108"/>
    </ligand>
</feature>
<evidence type="ECO:0000256" key="34">
    <source>
        <dbReference type="ARBA" id="ARBA00042912"/>
    </source>
</evidence>
<evidence type="ECO:0000256" key="30">
    <source>
        <dbReference type="ARBA" id="ARBA00041677"/>
    </source>
</evidence>
<dbReference type="InterPro" id="IPR014756">
    <property type="entry name" value="Ig_E-set"/>
</dbReference>
<keyword evidence="13" id="KW-0645">Protease</keyword>
<dbReference type="GO" id="GO:0005739">
    <property type="term" value="C:mitochondrion"/>
    <property type="evidence" value="ECO:0007669"/>
    <property type="project" value="UniProtKB-SubCell"/>
</dbReference>
<evidence type="ECO:0000256" key="10">
    <source>
        <dbReference type="ARBA" id="ARBA00022490"/>
    </source>
</evidence>
<dbReference type="Gene3D" id="3.90.260.10">
    <property type="entry name" value="Transglutaminase-like"/>
    <property type="match status" value="1"/>
</dbReference>
<keyword evidence="20" id="KW-0342">GTP-binding</keyword>
<feature type="active site" evidence="41">
    <location>
        <position position="278"/>
    </location>
</feature>
<evidence type="ECO:0000256" key="1">
    <source>
        <dbReference type="ARBA" id="ARBA00004123"/>
    </source>
</evidence>
<evidence type="ECO:0000256" key="41">
    <source>
        <dbReference type="PIRSR" id="PIRSR000459-1"/>
    </source>
</evidence>
<dbReference type="PROSITE" id="PS00547">
    <property type="entry name" value="TRANSGLUTAMINASES"/>
    <property type="match status" value="1"/>
</dbReference>
<keyword evidence="12" id="KW-0272">Extracellular matrix</keyword>
<evidence type="ECO:0000256" key="40">
    <source>
        <dbReference type="ARBA" id="ARBA00048365"/>
    </source>
</evidence>
<dbReference type="InterPro" id="IPR023608">
    <property type="entry name" value="Transglutaminase_animal"/>
</dbReference>
<dbReference type="PANTHER" id="PTHR11590:SF6">
    <property type="entry name" value="PROTEIN-GLUTAMINE GAMMA-GLUTAMYLTRANSFERASE 2"/>
    <property type="match status" value="1"/>
</dbReference>
<evidence type="ECO:0000256" key="33">
    <source>
        <dbReference type="ARBA" id="ARBA00042239"/>
    </source>
</evidence>
<comment type="cofactor">
    <cofactor evidence="42">
        <name>Ca(2+)</name>
        <dbReference type="ChEBI" id="CHEBI:29108"/>
    </cofactor>
    <text evidence="42">Binds 1 Ca(2+) ion per subunit.</text>
</comment>
<dbReference type="HOGENOM" id="CLU_013435_1_0_1"/>
<evidence type="ECO:0000256" key="29">
    <source>
        <dbReference type="ARBA" id="ARBA00041650"/>
    </source>
</evidence>
<keyword evidence="14" id="KW-0808">Transferase</keyword>
<dbReference type="GO" id="GO:0005829">
    <property type="term" value="C:cytosol"/>
    <property type="evidence" value="ECO:0007669"/>
    <property type="project" value="UniProtKB-SubCell"/>
</dbReference>
<dbReference type="GO" id="GO:0006508">
    <property type="term" value="P:proteolysis"/>
    <property type="evidence" value="ECO:0007669"/>
    <property type="project" value="UniProtKB-KW"/>
</dbReference>
<evidence type="ECO:0000256" key="22">
    <source>
        <dbReference type="ARBA" id="ARBA00023242"/>
    </source>
</evidence>
<evidence type="ECO:0000256" key="14">
    <source>
        <dbReference type="ARBA" id="ARBA00022679"/>
    </source>
</evidence>
<reference evidence="45" key="2">
    <citation type="journal article" date="2014" name="Nat. Commun.">
        <title>The cavefish genome reveals candidate genes for eye loss.</title>
        <authorList>
            <person name="McGaugh S.E."/>
            <person name="Gross J.B."/>
            <person name="Aken B."/>
            <person name="Blin M."/>
            <person name="Borowsky R."/>
            <person name="Chalopin D."/>
            <person name="Hinaux H."/>
            <person name="Jeffery W.R."/>
            <person name="Keene A."/>
            <person name="Ma L."/>
            <person name="Minx P."/>
            <person name="Murphy D."/>
            <person name="O'Quin K.E."/>
            <person name="Retaux S."/>
            <person name="Rohner N."/>
            <person name="Searle S.M."/>
            <person name="Stahl B.A."/>
            <person name="Tabin C."/>
            <person name="Volff J.N."/>
            <person name="Yoshizawa M."/>
            <person name="Warren W.C."/>
        </authorList>
    </citation>
    <scope>NUCLEOTIDE SEQUENCE [LARGE SCALE GENOMIC DNA]</scope>
    <source>
        <strain evidence="45">female</strain>
    </source>
</reference>
<keyword evidence="23" id="KW-0012">Acyltransferase</keyword>
<dbReference type="Bgee" id="ENSAMXG00000013081">
    <property type="expression patterns" value="Expressed in pharyngeal gill and 4 other cell types or tissues"/>
</dbReference>
<evidence type="ECO:0000256" key="32">
    <source>
        <dbReference type="ARBA" id="ARBA00042105"/>
    </source>
</evidence>
<evidence type="ECO:0000256" key="16">
    <source>
        <dbReference type="ARBA" id="ARBA00022741"/>
    </source>
</evidence>
<dbReference type="GO" id="GO:0005886">
    <property type="term" value="C:plasma membrane"/>
    <property type="evidence" value="ECO:0007669"/>
    <property type="project" value="UniProtKB-SubCell"/>
</dbReference>
<evidence type="ECO:0000256" key="9">
    <source>
        <dbReference type="ARBA" id="ARBA00022475"/>
    </source>
</evidence>
<dbReference type="GO" id="GO:0005525">
    <property type="term" value="F:GTP binding"/>
    <property type="evidence" value="ECO:0007669"/>
    <property type="project" value="UniProtKB-KW"/>
</dbReference>
<evidence type="ECO:0000256" key="19">
    <source>
        <dbReference type="ARBA" id="ARBA00023128"/>
    </source>
</evidence>
<reference evidence="44" key="4">
    <citation type="submission" date="2025-09" db="UniProtKB">
        <authorList>
            <consortium name="Ensembl"/>
        </authorList>
    </citation>
    <scope>IDENTIFICATION</scope>
</reference>
<comment type="catalytic activity">
    <reaction evidence="38">
        <text>L-glutaminyl-[protein] + histamine = 5-histaminyl-L-glutamyl-[protein] + NH4(+)</text>
        <dbReference type="Rhea" id="RHEA:66564"/>
        <dbReference type="Rhea" id="RHEA-COMP:10207"/>
        <dbReference type="Rhea" id="RHEA-COMP:17056"/>
        <dbReference type="ChEBI" id="CHEBI:28938"/>
        <dbReference type="ChEBI" id="CHEBI:30011"/>
        <dbReference type="ChEBI" id="CHEBI:58432"/>
        <dbReference type="ChEBI" id="CHEBI:167179"/>
    </reaction>
    <physiologicalReaction direction="left-to-right" evidence="38">
        <dbReference type="Rhea" id="RHEA:66565"/>
    </physiologicalReaction>
</comment>
<evidence type="ECO:0000256" key="37">
    <source>
        <dbReference type="ARBA" id="ARBA00047868"/>
    </source>
</evidence>
<dbReference type="Proteomes" id="UP000018467">
    <property type="component" value="Unassembled WGS sequence"/>
</dbReference>
<dbReference type="eggNOG" id="ENOG502QTRA">
    <property type="taxonomic scope" value="Eukaryota"/>
</dbReference>
<dbReference type="Pfam" id="PF01841">
    <property type="entry name" value="Transglut_core"/>
    <property type="match status" value="1"/>
</dbReference>
<keyword evidence="17" id="KW-0378">Hydrolase</keyword>
<reference evidence="45" key="1">
    <citation type="submission" date="2013-03" db="EMBL/GenBank/DDBJ databases">
        <authorList>
            <person name="Jeffery W."/>
            <person name="Warren W."/>
            <person name="Wilson R.K."/>
        </authorList>
    </citation>
    <scope>NUCLEOTIDE SEQUENCE</scope>
    <source>
        <strain evidence="45">female</strain>
    </source>
</reference>
<evidence type="ECO:0000256" key="4">
    <source>
        <dbReference type="ARBA" id="ARBA00004286"/>
    </source>
</evidence>
<dbReference type="InParanoid" id="W5L0V7"/>
<dbReference type="GO" id="GO:0003810">
    <property type="term" value="F:protein-glutamine gamma-glutamyltransferase activity"/>
    <property type="evidence" value="ECO:0007669"/>
    <property type="project" value="UniProtKB-EC"/>
</dbReference>
<evidence type="ECO:0000256" key="28">
    <source>
        <dbReference type="ARBA" id="ARBA00040561"/>
    </source>
</evidence>
<evidence type="ECO:0000313" key="44">
    <source>
        <dbReference type="Ensembl" id="ENSAMXP00000013469.2"/>
    </source>
</evidence>
<evidence type="ECO:0000256" key="20">
    <source>
        <dbReference type="ARBA" id="ARBA00023134"/>
    </source>
</evidence>
<evidence type="ECO:0000256" key="17">
    <source>
        <dbReference type="ARBA" id="ARBA00022801"/>
    </source>
</evidence>